<protein>
    <submittedName>
        <fullName evidence="1">Uncharacterized protein</fullName>
    </submittedName>
</protein>
<sequence>MRYYTVKQTYYCPTNYGLYECRIENGKEVCKLVACVVKDSLASPL</sequence>
<dbReference type="KEGG" id="sjv:SJAV_02780"/>
<dbReference type="EMBL" id="AP031322">
    <property type="protein sequence ID" value="BFH72334.1"/>
    <property type="molecule type" value="Genomic_DNA"/>
</dbReference>
<dbReference type="RefSeq" id="WP_369610566.1">
    <property type="nucleotide sequence ID" value="NZ_AP031322.1"/>
</dbReference>
<evidence type="ECO:0000313" key="1">
    <source>
        <dbReference type="EMBL" id="BFH72334.1"/>
    </source>
</evidence>
<reference evidence="1" key="1">
    <citation type="submission" date="2024-03" db="EMBL/GenBank/DDBJ databases">
        <title>Complete genome sequence of Sulfurisphaera javensis strain KD-1.</title>
        <authorList>
            <person name="Sakai H."/>
            <person name="Nur N."/>
            <person name="Suwanto A."/>
            <person name="Kurosawa N."/>
        </authorList>
    </citation>
    <scope>NUCLEOTIDE SEQUENCE</scope>
    <source>
        <strain evidence="1">KD-1</strain>
    </source>
</reference>
<dbReference type="GeneID" id="92353208"/>
<organism evidence="1">
    <name type="scientific">Sulfurisphaera javensis</name>
    <dbReference type="NCBI Taxonomy" id="2049879"/>
    <lineage>
        <taxon>Archaea</taxon>
        <taxon>Thermoproteota</taxon>
        <taxon>Thermoprotei</taxon>
        <taxon>Sulfolobales</taxon>
        <taxon>Sulfolobaceae</taxon>
        <taxon>Sulfurisphaera</taxon>
    </lineage>
</organism>
<gene>
    <name evidence="1" type="ORF">SJAV_02780</name>
</gene>
<accession>A0AAT9GN62</accession>
<name>A0AAT9GN62_9CREN</name>
<proteinExistence type="predicted"/>
<dbReference type="AlphaFoldDB" id="A0AAT9GN62"/>